<evidence type="ECO:0000256" key="1">
    <source>
        <dbReference type="SAM" id="Phobius"/>
    </source>
</evidence>
<organism evidence="2 3">
    <name type="scientific">Acidianus infernus</name>
    <dbReference type="NCBI Taxonomy" id="12915"/>
    <lineage>
        <taxon>Archaea</taxon>
        <taxon>Thermoproteota</taxon>
        <taxon>Thermoprotei</taxon>
        <taxon>Sulfolobales</taxon>
        <taxon>Sulfolobaceae</taxon>
        <taxon>Acidianus</taxon>
    </lineage>
</organism>
<keyword evidence="1" id="KW-0812">Transmembrane</keyword>
<dbReference type="EMBL" id="WFIY01000004">
    <property type="protein sequence ID" value="MUM65148.1"/>
    <property type="molecule type" value="Genomic_DNA"/>
</dbReference>
<gene>
    <name evidence="2" type="ORF">D1867_07860</name>
</gene>
<proteinExistence type="predicted"/>
<keyword evidence="1" id="KW-0472">Membrane</keyword>
<reference evidence="2 3" key="1">
    <citation type="submission" date="2019-10" db="EMBL/GenBank/DDBJ databases">
        <title>Genome Sequences from Six Type Strain Members of the Archaeal Family Sulfolobaceae: Acidianus ambivalens, Acidianus infernus, Metallosphaera prunae, Stygiolobus azoricus, Sulfolobus metallicus, and Sulfurisphaera ohwakuensis.</title>
        <authorList>
            <person name="Counts J.A."/>
            <person name="Kelly R.M."/>
        </authorList>
    </citation>
    <scope>NUCLEOTIDE SEQUENCE [LARGE SCALE GENOMIC DNA]</scope>
    <source>
        <strain evidence="2 3">DSM 3191</strain>
    </source>
</reference>
<keyword evidence="3" id="KW-1185">Reference proteome</keyword>
<evidence type="ECO:0000313" key="3">
    <source>
        <dbReference type="Proteomes" id="UP000440125"/>
    </source>
</evidence>
<dbReference type="OrthoDB" id="42524at2157"/>
<dbReference type="AlphaFoldDB" id="A0A6A9QMK6"/>
<feature type="transmembrane region" description="Helical" evidence="1">
    <location>
        <begin position="212"/>
        <end position="230"/>
    </location>
</feature>
<protein>
    <submittedName>
        <fullName evidence="2">Uncharacterized protein</fullName>
    </submittedName>
</protein>
<accession>A0A6A9QMK6</accession>
<keyword evidence="1" id="KW-1133">Transmembrane helix</keyword>
<evidence type="ECO:0000313" key="2">
    <source>
        <dbReference type="EMBL" id="MUM65148.1"/>
    </source>
</evidence>
<comment type="caution">
    <text evidence="2">The sequence shown here is derived from an EMBL/GenBank/DDBJ whole genome shotgun (WGS) entry which is preliminary data.</text>
</comment>
<sequence>MIRLFYFILIFSITIISPLLVFSTSHTPGLFKGSFLVYNDTVFTYVNGKIIVNKIILIQKVICVFPNGSILLNNTIIAFNESSYFCPSISIQNYSHPNGMFYICPYLLGKNISCNNLIFNGTTPSGLYIYYHCTHFFGAKNELILYFNSSGIAISGVDVQCKCRINESVAYYKLWKTNIITNESLPSFTGFTKARVLTYNLSCDLTREFHDISFTILSLGLSGILIILIFRPQTKLNDK</sequence>
<dbReference type="RefSeq" id="WP_155863597.1">
    <property type="nucleotide sequence ID" value="NZ_WFIY01000004.1"/>
</dbReference>
<name>A0A6A9QMK6_ACIIN</name>
<dbReference type="Proteomes" id="UP000440125">
    <property type="component" value="Unassembled WGS sequence"/>
</dbReference>